<dbReference type="SUPFAM" id="SSF55729">
    <property type="entry name" value="Acyl-CoA N-acyltransferases (Nat)"/>
    <property type="match status" value="1"/>
</dbReference>
<dbReference type="PANTHER" id="PTHR42791:SF14">
    <property type="entry name" value="N-ACETYLTRANSFERASE DOMAIN-CONTAINING PROTEIN"/>
    <property type="match status" value="1"/>
</dbReference>
<gene>
    <name evidence="2" type="ORF">G7Y89_g7493</name>
</gene>
<dbReference type="InterPro" id="IPR052523">
    <property type="entry name" value="Trichothecene_AcTrans"/>
</dbReference>
<sequence length="219" mass="25027">MTFMVEVPKTEEDFFQMAEVRSLAFGTNQVYIDMLFPHHNTPSGRLKLRDRLLKIKELPSARFAVVRDSETGKIISQAEWHFYPKESVGDVMDLAFVEGTEEDKEYARHVVGTFQAKRREAIAQTSVPLMLLDSLTTDPAYQRRGAASMLVKWGLEMADSLNGEAYLEATEFGKPVYKKLDFKVLGYYVVPVPPKWSNRPPIECYLMRRPAVKKSIVEA</sequence>
<dbReference type="Proteomes" id="UP000566819">
    <property type="component" value="Unassembled WGS sequence"/>
</dbReference>
<dbReference type="Pfam" id="PF00583">
    <property type="entry name" value="Acetyltransf_1"/>
    <property type="match status" value="1"/>
</dbReference>
<dbReference type="PANTHER" id="PTHR42791">
    <property type="entry name" value="GNAT FAMILY ACETYLTRANSFERASE"/>
    <property type="match status" value="1"/>
</dbReference>
<reference evidence="2 3" key="1">
    <citation type="submission" date="2020-03" db="EMBL/GenBank/DDBJ databases">
        <title>Draft Genome Sequence of Cudoniella acicularis.</title>
        <authorList>
            <person name="Buettner E."/>
            <person name="Kellner H."/>
        </authorList>
    </citation>
    <scope>NUCLEOTIDE SEQUENCE [LARGE SCALE GENOMIC DNA]</scope>
    <source>
        <strain evidence="2 3">DSM 108380</strain>
    </source>
</reference>
<evidence type="ECO:0000259" key="1">
    <source>
        <dbReference type="PROSITE" id="PS51186"/>
    </source>
</evidence>
<evidence type="ECO:0000313" key="2">
    <source>
        <dbReference type="EMBL" id="KAF4630639.1"/>
    </source>
</evidence>
<dbReference type="PROSITE" id="PS51186">
    <property type="entry name" value="GNAT"/>
    <property type="match status" value="1"/>
</dbReference>
<dbReference type="Gene3D" id="3.40.630.30">
    <property type="match status" value="1"/>
</dbReference>
<name>A0A8H4RL29_9HELO</name>
<dbReference type="GO" id="GO:0016747">
    <property type="term" value="F:acyltransferase activity, transferring groups other than amino-acyl groups"/>
    <property type="evidence" value="ECO:0007669"/>
    <property type="project" value="InterPro"/>
</dbReference>
<feature type="domain" description="N-acetyltransferase" evidence="1">
    <location>
        <begin position="53"/>
        <end position="212"/>
    </location>
</feature>
<keyword evidence="3" id="KW-1185">Reference proteome</keyword>
<accession>A0A8H4RL29</accession>
<evidence type="ECO:0000313" key="3">
    <source>
        <dbReference type="Proteomes" id="UP000566819"/>
    </source>
</evidence>
<protein>
    <recommendedName>
        <fullName evidence="1">N-acetyltransferase domain-containing protein</fullName>
    </recommendedName>
</protein>
<dbReference type="AlphaFoldDB" id="A0A8H4RL29"/>
<dbReference type="InterPro" id="IPR000182">
    <property type="entry name" value="GNAT_dom"/>
</dbReference>
<dbReference type="EMBL" id="JAAMPI010000529">
    <property type="protein sequence ID" value="KAF4630639.1"/>
    <property type="molecule type" value="Genomic_DNA"/>
</dbReference>
<dbReference type="InterPro" id="IPR016181">
    <property type="entry name" value="Acyl_CoA_acyltransferase"/>
</dbReference>
<dbReference type="CDD" id="cd04301">
    <property type="entry name" value="NAT_SF"/>
    <property type="match status" value="1"/>
</dbReference>
<dbReference type="OrthoDB" id="410198at2759"/>
<proteinExistence type="predicted"/>
<organism evidence="2 3">
    <name type="scientific">Cudoniella acicularis</name>
    <dbReference type="NCBI Taxonomy" id="354080"/>
    <lineage>
        <taxon>Eukaryota</taxon>
        <taxon>Fungi</taxon>
        <taxon>Dikarya</taxon>
        <taxon>Ascomycota</taxon>
        <taxon>Pezizomycotina</taxon>
        <taxon>Leotiomycetes</taxon>
        <taxon>Helotiales</taxon>
        <taxon>Tricladiaceae</taxon>
        <taxon>Cudoniella</taxon>
    </lineage>
</organism>
<comment type="caution">
    <text evidence="2">The sequence shown here is derived from an EMBL/GenBank/DDBJ whole genome shotgun (WGS) entry which is preliminary data.</text>
</comment>